<dbReference type="AlphaFoldDB" id="A0A8T0G0V2"/>
<proteinExistence type="predicted"/>
<keyword evidence="4" id="KW-1185">Reference proteome</keyword>
<feature type="transmembrane region" description="Helical" evidence="2">
    <location>
        <begin position="84"/>
        <end position="103"/>
    </location>
</feature>
<keyword evidence="2" id="KW-0472">Membrane</keyword>
<evidence type="ECO:0000256" key="1">
    <source>
        <dbReference type="SAM" id="MobiDB-lite"/>
    </source>
</evidence>
<reference evidence="3" key="1">
    <citation type="journal article" date="2020" name="bioRxiv">
        <title>Chromosome-level reference genome of the European wasp spider Argiope bruennichi: a resource for studies on range expansion and evolutionary adaptation.</title>
        <authorList>
            <person name="Sheffer M.M."/>
            <person name="Hoppe A."/>
            <person name="Krehenwinkel H."/>
            <person name="Uhl G."/>
            <person name="Kuss A.W."/>
            <person name="Jensen L."/>
            <person name="Jensen C."/>
            <person name="Gillespie R.G."/>
            <person name="Hoff K.J."/>
            <person name="Prost S."/>
        </authorList>
    </citation>
    <scope>NUCLEOTIDE SEQUENCE</scope>
</reference>
<dbReference type="EMBL" id="JABXBU010000002">
    <property type="protein sequence ID" value="KAF8795459.1"/>
    <property type="molecule type" value="Genomic_DNA"/>
</dbReference>
<comment type="caution">
    <text evidence="3">The sequence shown here is derived from an EMBL/GenBank/DDBJ whole genome shotgun (WGS) entry which is preliminary data.</text>
</comment>
<name>A0A8T0G0V2_ARGBR</name>
<reference evidence="3" key="2">
    <citation type="submission" date="2020-06" db="EMBL/GenBank/DDBJ databases">
        <authorList>
            <person name="Sheffer M."/>
        </authorList>
    </citation>
    <scope>NUCLEOTIDE SEQUENCE</scope>
</reference>
<dbReference type="Proteomes" id="UP000807504">
    <property type="component" value="Unassembled WGS sequence"/>
</dbReference>
<accession>A0A8T0G0V2</accession>
<keyword evidence="2" id="KW-1133">Transmembrane helix</keyword>
<evidence type="ECO:0000313" key="3">
    <source>
        <dbReference type="EMBL" id="KAF8795459.1"/>
    </source>
</evidence>
<sequence length="120" mass="13149">MAKHRQTTLLPPVAGDAGSGSPSTPKWSLYGLGSLFHAATGSYCTLHISDSLGRRGKGIIVTKHDANKKKVAIIQSYLQKKNKILLDHFSFMLLSSVLVFSIASLNPRQRWGQNILLCFP</sequence>
<evidence type="ECO:0000313" key="4">
    <source>
        <dbReference type="Proteomes" id="UP000807504"/>
    </source>
</evidence>
<organism evidence="3 4">
    <name type="scientific">Argiope bruennichi</name>
    <name type="common">Wasp spider</name>
    <name type="synonym">Aranea bruennichi</name>
    <dbReference type="NCBI Taxonomy" id="94029"/>
    <lineage>
        <taxon>Eukaryota</taxon>
        <taxon>Metazoa</taxon>
        <taxon>Ecdysozoa</taxon>
        <taxon>Arthropoda</taxon>
        <taxon>Chelicerata</taxon>
        <taxon>Arachnida</taxon>
        <taxon>Araneae</taxon>
        <taxon>Araneomorphae</taxon>
        <taxon>Entelegynae</taxon>
        <taxon>Araneoidea</taxon>
        <taxon>Araneidae</taxon>
        <taxon>Argiope</taxon>
    </lineage>
</organism>
<gene>
    <name evidence="3" type="ORF">HNY73_003304</name>
</gene>
<feature type="region of interest" description="Disordered" evidence="1">
    <location>
        <begin position="1"/>
        <end position="23"/>
    </location>
</feature>
<keyword evidence="2" id="KW-0812">Transmembrane</keyword>
<evidence type="ECO:0000256" key="2">
    <source>
        <dbReference type="SAM" id="Phobius"/>
    </source>
</evidence>
<protein>
    <submittedName>
        <fullName evidence="3">Uncharacterized protein</fullName>
    </submittedName>
</protein>